<dbReference type="InterPro" id="IPR036188">
    <property type="entry name" value="FAD/NAD-bd_sf"/>
</dbReference>
<evidence type="ECO:0000313" key="3">
    <source>
        <dbReference type="Proteomes" id="UP001596456"/>
    </source>
</evidence>
<dbReference type="InterPro" id="IPR039261">
    <property type="entry name" value="FNR_nucleotide-bd"/>
</dbReference>
<dbReference type="PANTHER" id="PTHR43513">
    <property type="entry name" value="DIHYDROOROTATE DEHYDROGENASE B (NAD(+)), ELECTRON TRANSFER SUBUNIT"/>
    <property type="match status" value="1"/>
</dbReference>
<dbReference type="Gene3D" id="3.40.50.80">
    <property type="entry name" value="Nucleotide-binding domain of ferredoxin-NADP reductase (FNR) module"/>
    <property type="match status" value="1"/>
</dbReference>
<dbReference type="InterPro" id="IPR017938">
    <property type="entry name" value="Riboflavin_synthase-like_b-brl"/>
</dbReference>
<gene>
    <name evidence="2" type="ORF">ACFQPS_05425</name>
</gene>
<dbReference type="Gene3D" id="3.50.50.60">
    <property type="entry name" value="FAD/NAD(P)-binding domain"/>
    <property type="match status" value="2"/>
</dbReference>
<reference evidence="3" key="1">
    <citation type="journal article" date="2019" name="Int. J. Syst. Evol. Microbiol.">
        <title>The Global Catalogue of Microorganisms (GCM) 10K type strain sequencing project: providing services to taxonomists for standard genome sequencing and annotation.</title>
        <authorList>
            <consortium name="The Broad Institute Genomics Platform"/>
            <consortium name="The Broad Institute Genome Sequencing Center for Infectious Disease"/>
            <person name="Wu L."/>
            <person name="Ma J."/>
        </authorList>
    </citation>
    <scope>NUCLEOTIDE SEQUENCE [LARGE SCALE GENOMIC DNA]</scope>
    <source>
        <strain evidence="3">CGMCC 1.16275</strain>
    </source>
</reference>
<dbReference type="SUPFAM" id="SSF51971">
    <property type="entry name" value="Nucleotide-binding domain"/>
    <property type="match status" value="1"/>
</dbReference>
<dbReference type="CDD" id="cd06192">
    <property type="entry name" value="DHOD_e_trans_like"/>
    <property type="match status" value="1"/>
</dbReference>
<dbReference type="PROSITE" id="PS51384">
    <property type="entry name" value="FAD_FR"/>
    <property type="match status" value="1"/>
</dbReference>
<sequence length="1165" mass="126031">MSDLRLSFGLGFGDLYDRAGLVRIDKAFLAHLGEADAALRDRLLAGRADPASLDAKAESELLIALGPHLEDFLARLFGIEGAVRELQARHHDLAPLYTAKRLFVQRRAAKAARPEEAASLDGDALRAALGLAEEPGTPAFELAFATAVQAWEADEAANADRLDAALKYGAWALYAPAGRALHGSGVLFQVPARTDPMHLVHPETVEVDGVTMLHLPWTQRRHREGFALTDQGTDLLGALDEANYCIWCHNQGKDSCSKGLRDRKSGEFQKSAFGVPLAGCPLEERISEFHTLKAGGAPLGALAMIAVDNPLCAATGHRICNDCMKSCIYQRQEPVDIPQAETRTLKDVLSLPWGFEIYGLLTRWNPLNLRRPLPRPESGYKVLVVGLGPAGFNLSHHLLNDGHTVVAVDGLKIEPLRPEVSGVDALGRRVPFQPIRDIADLREPLGGRVMAGFGGVAEYGITVRWDKNFLKVVRLLLERRAAFAMIGGVRFGGTLTIDDAFEAGFDHIALCMGAGRPTVIPMKNGLARGVRQASDFLMALQLTGAARPDSLANLEVRLPIVVIGGGLTAIDTATESLAYYPVQVEKFLSRYELLARELGEERLRAGWSEEERLTADEFIAHARALRAEREAAAREGRTPAVQRLLTDWGGATLAYRRRMVDAPSYTLNHEEIEKGFEEGIRFVENATPKAVETDRFGHAVGLTVALADGTEKTLPARTVLVAAGTQPNTVLAREDGRILLDGKYFRALDEDGNPATPERLSKPGAVHVLMHRHGDGRGVSFFGDLHPSFAGNVVKAMGGAKQGYPVVSRILSRRPPAPVDGAAAGAAAGTIIERMNADLRAVVERVERLTPTIIEVVVRAPRAARRFQPGQFYRLQNFEMLADRAKGTTLAMEGLALTGAWVDKEKGLLATIVLEMGGSSDLCCLLKPGTPVILMGPTGEPTEIPEGETLCLVGGGLGNAVLFSIGQAARAKGNKVVYFAGYKKLIDRYKVEQIEAAADEVIWCSDEAPGFAPARPQDRSFVGNIVQAMVSYASGALGAPGVPLDRVDRIVAIGSDRMMAAVAMARHGALAPYLKPVHAAIGSINSPMQCMMKEICAQCLQLHKDPETGEETVVFSCFNQDQSLDRVDWGVLRERLGQNAVQEKLTVAWIDWCLETGPWARAAAE</sequence>
<dbReference type="SUPFAM" id="SSF52343">
    <property type="entry name" value="Ferredoxin reductase-like, C-terminal NADP-linked domain"/>
    <property type="match status" value="1"/>
</dbReference>
<keyword evidence="3" id="KW-1185">Reference proteome</keyword>
<dbReference type="InterPro" id="IPR017927">
    <property type="entry name" value="FAD-bd_FR_type"/>
</dbReference>
<dbReference type="Pfam" id="PF07992">
    <property type="entry name" value="Pyr_redox_2"/>
    <property type="match status" value="1"/>
</dbReference>
<dbReference type="PANTHER" id="PTHR43513:SF3">
    <property type="entry name" value="DIHYDROOROTATE DEHYDROGENASE B (NAD(+)), ELECTRON TRANSFER SUBUNIT-RELATED"/>
    <property type="match status" value="1"/>
</dbReference>
<dbReference type="InterPro" id="IPR009051">
    <property type="entry name" value="Helical_ferredxn"/>
</dbReference>
<proteinExistence type="predicted"/>
<protein>
    <submittedName>
        <fullName evidence="2">FAD-dependent oxidoreductase</fullName>
    </submittedName>
</protein>
<dbReference type="InterPro" id="IPR023753">
    <property type="entry name" value="FAD/NAD-binding_dom"/>
</dbReference>
<comment type="caution">
    <text evidence="2">The sequence shown here is derived from an EMBL/GenBank/DDBJ whole genome shotgun (WGS) entry which is preliminary data.</text>
</comment>
<dbReference type="RefSeq" id="WP_377357101.1">
    <property type="nucleotide sequence ID" value="NZ_JBHTCM010000006.1"/>
</dbReference>
<dbReference type="SUPFAM" id="SSF63380">
    <property type="entry name" value="Riboflavin synthase domain-like"/>
    <property type="match status" value="1"/>
</dbReference>
<evidence type="ECO:0000259" key="1">
    <source>
        <dbReference type="PROSITE" id="PS51384"/>
    </source>
</evidence>
<organism evidence="2 3">
    <name type="scientific">Rhodocista pekingensis</name>
    <dbReference type="NCBI Taxonomy" id="201185"/>
    <lineage>
        <taxon>Bacteria</taxon>
        <taxon>Pseudomonadati</taxon>
        <taxon>Pseudomonadota</taxon>
        <taxon>Alphaproteobacteria</taxon>
        <taxon>Rhodospirillales</taxon>
        <taxon>Azospirillaceae</taxon>
        <taxon>Rhodocista</taxon>
    </lineage>
</organism>
<accession>A0ABW2KRG3</accession>
<dbReference type="InterPro" id="IPR050353">
    <property type="entry name" value="PyrK_electron_transfer"/>
</dbReference>
<dbReference type="Gene3D" id="1.10.1060.10">
    <property type="entry name" value="Alpha-helical ferredoxin"/>
    <property type="match status" value="1"/>
</dbReference>
<name>A0ABW2KRG3_9PROT</name>
<evidence type="ECO:0000313" key="2">
    <source>
        <dbReference type="EMBL" id="MFC7332596.1"/>
    </source>
</evidence>
<dbReference type="EMBL" id="JBHTCM010000006">
    <property type="protein sequence ID" value="MFC7332596.1"/>
    <property type="molecule type" value="Genomic_DNA"/>
</dbReference>
<feature type="domain" description="FAD-binding FR-type" evidence="1">
    <location>
        <begin position="836"/>
        <end position="944"/>
    </location>
</feature>
<dbReference type="Gene3D" id="2.40.30.10">
    <property type="entry name" value="Translation factors"/>
    <property type="match status" value="1"/>
</dbReference>
<dbReference type="Proteomes" id="UP001596456">
    <property type="component" value="Unassembled WGS sequence"/>
</dbReference>